<evidence type="ECO:0000313" key="2">
    <source>
        <dbReference type="Proteomes" id="UP000274131"/>
    </source>
</evidence>
<dbReference type="OrthoDB" id="407658at2759"/>
<dbReference type="InterPro" id="IPR004988">
    <property type="entry name" value="DUF273"/>
</dbReference>
<organism evidence="3">
    <name type="scientific">Enterobius vermicularis</name>
    <name type="common">Human pinworm</name>
    <dbReference type="NCBI Taxonomy" id="51028"/>
    <lineage>
        <taxon>Eukaryota</taxon>
        <taxon>Metazoa</taxon>
        <taxon>Ecdysozoa</taxon>
        <taxon>Nematoda</taxon>
        <taxon>Chromadorea</taxon>
        <taxon>Rhabditida</taxon>
        <taxon>Spirurina</taxon>
        <taxon>Oxyuridomorpha</taxon>
        <taxon>Oxyuroidea</taxon>
        <taxon>Oxyuridae</taxon>
        <taxon>Enterobius</taxon>
    </lineage>
</organism>
<dbReference type="Proteomes" id="UP000274131">
    <property type="component" value="Unassembled WGS sequence"/>
</dbReference>
<evidence type="ECO:0000313" key="1">
    <source>
        <dbReference type="EMBL" id="VDD87889.1"/>
    </source>
</evidence>
<dbReference type="AlphaFoldDB" id="A0A0N4V093"/>
<sequence length="96" mass="11210">MSDISNEWILFIDADMTVINPNHLIEEWIDEDYNLLFYLRIFNSEIAAGSYLVRNTPYSKKFLHRWANYSFVLPNSFHGSDNGALHVSIFSIYSSI</sequence>
<protein>
    <submittedName>
        <fullName evidence="3">Glycosyltransferase family 92 protein</fullName>
    </submittedName>
</protein>
<dbReference type="PANTHER" id="PTHR31562">
    <property type="entry name" value="PROTEIN CBG18972"/>
    <property type="match status" value="1"/>
</dbReference>
<dbReference type="STRING" id="51028.A0A0N4V093"/>
<reference evidence="1 2" key="2">
    <citation type="submission" date="2018-10" db="EMBL/GenBank/DDBJ databases">
        <authorList>
            <consortium name="Pathogen Informatics"/>
        </authorList>
    </citation>
    <scope>NUCLEOTIDE SEQUENCE [LARGE SCALE GENOMIC DNA]</scope>
</reference>
<dbReference type="PANTHER" id="PTHR31562:SF4">
    <property type="entry name" value="DUF268 DOMAIN-CONTAINING PROTEIN-RELATED"/>
    <property type="match status" value="1"/>
</dbReference>
<reference evidence="3" key="1">
    <citation type="submission" date="2017-02" db="UniProtKB">
        <authorList>
            <consortium name="WormBaseParasite"/>
        </authorList>
    </citation>
    <scope>IDENTIFICATION</scope>
</reference>
<name>A0A0N4V093_ENTVE</name>
<dbReference type="WBParaSite" id="EVEC_0000332401-mRNA-1">
    <property type="protein sequence ID" value="EVEC_0000332401-mRNA-1"/>
    <property type="gene ID" value="EVEC_0000332401"/>
</dbReference>
<dbReference type="Gene3D" id="3.90.550.10">
    <property type="entry name" value="Spore Coat Polysaccharide Biosynthesis Protein SpsA, Chain A"/>
    <property type="match status" value="1"/>
</dbReference>
<accession>A0A0N4V093</accession>
<dbReference type="InterPro" id="IPR029044">
    <property type="entry name" value="Nucleotide-diphossugar_trans"/>
</dbReference>
<proteinExistence type="predicted"/>
<gene>
    <name evidence="1" type="ORF">EVEC_LOCUS3032</name>
</gene>
<dbReference type="Pfam" id="PF03314">
    <property type="entry name" value="DUF273"/>
    <property type="match status" value="1"/>
</dbReference>
<evidence type="ECO:0000313" key="3">
    <source>
        <dbReference type="WBParaSite" id="EVEC_0000332401-mRNA-1"/>
    </source>
</evidence>
<keyword evidence="2" id="KW-1185">Reference proteome</keyword>
<dbReference type="EMBL" id="UXUI01007493">
    <property type="protein sequence ID" value="VDD87889.1"/>
    <property type="molecule type" value="Genomic_DNA"/>
</dbReference>